<feature type="region of interest" description="Disordered" evidence="1">
    <location>
        <begin position="183"/>
        <end position="251"/>
    </location>
</feature>
<sequence length="270" mass="30181">MLLTRAGRALRSTDRGKARPSTRALAAGVWPTYGVTVSQLDGQEDTEEYVELHNSSYENTEEPLTVQLAPWSLILAGTRRDTIPTGPGWEPTTYHRKQTQAKRKQVNDKASRRRQARVRDICIGDQVIINDRKPGWKFRTPYEPGVWTVTGMSGTMVTAEKGSERVTRNISWFKKATFVEHSGDQEAKDQFPDWSTTESPEQDREGELPSAAGPGCLRQPVSAPPATQSREARSQTGRYCLRPNPPPSQKLKDFMCMITFDPVGEGCSVQ</sequence>
<evidence type="ECO:0000256" key="1">
    <source>
        <dbReference type="SAM" id="MobiDB-lite"/>
    </source>
</evidence>
<dbReference type="Proteomes" id="UP001066276">
    <property type="component" value="Chromosome 2_1"/>
</dbReference>
<gene>
    <name evidence="2" type="ORF">NDU88_004484</name>
</gene>
<feature type="compositionally biased region" description="Polar residues" evidence="1">
    <location>
        <begin position="225"/>
        <end position="237"/>
    </location>
</feature>
<accession>A0AAV7VK52</accession>
<protein>
    <submittedName>
        <fullName evidence="2">Uncharacterized protein</fullName>
    </submittedName>
</protein>
<keyword evidence="3" id="KW-1185">Reference proteome</keyword>
<dbReference type="EMBL" id="JANPWB010000003">
    <property type="protein sequence ID" value="KAJ1200663.1"/>
    <property type="molecule type" value="Genomic_DNA"/>
</dbReference>
<organism evidence="2 3">
    <name type="scientific">Pleurodeles waltl</name>
    <name type="common">Iberian ribbed newt</name>
    <dbReference type="NCBI Taxonomy" id="8319"/>
    <lineage>
        <taxon>Eukaryota</taxon>
        <taxon>Metazoa</taxon>
        <taxon>Chordata</taxon>
        <taxon>Craniata</taxon>
        <taxon>Vertebrata</taxon>
        <taxon>Euteleostomi</taxon>
        <taxon>Amphibia</taxon>
        <taxon>Batrachia</taxon>
        <taxon>Caudata</taxon>
        <taxon>Salamandroidea</taxon>
        <taxon>Salamandridae</taxon>
        <taxon>Pleurodelinae</taxon>
        <taxon>Pleurodeles</taxon>
    </lineage>
</organism>
<dbReference type="AlphaFoldDB" id="A0AAV7VK52"/>
<comment type="caution">
    <text evidence="2">The sequence shown here is derived from an EMBL/GenBank/DDBJ whole genome shotgun (WGS) entry which is preliminary data.</text>
</comment>
<proteinExistence type="predicted"/>
<name>A0AAV7VK52_PLEWA</name>
<evidence type="ECO:0000313" key="2">
    <source>
        <dbReference type="EMBL" id="KAJ1200663.1"/>
    </source>
</evidence>
<feature type="region of interest" description="Disordered" evidence="1">
    <location>
        <begin position="1"/>
        <end position="22"/>
    </location>
</feature>
<reference evidence="2" key="1">
    <citation type="journal article" date="2022" name="bioRxiv">
        <title>Sequencing and chromosome-scale assembly of the giantPleurodeles waltlgenome.</title>
        <authorList>
            <person name="Brown T."/>
            <person name="Elewa A."/>
            <person name="Iarovenko S."/>
            <person name="Subramanian E."/>
            <person name="Araus A.J."/>
            <person name="Petzold A."/>
            <person name="Susuki M."/>
            <person name="Suzuki K.-i.T."/>
            <person name="Hayashi T."/>
            <person name="Toyoda A."/>
            <person name="Oliveira C."/>
            <person name="Osipova E."/>
            <person name="Leigh N.D."/>
            <person name="Simon A."/>
            <person name="Yun M.H."/>
        </authorList>
    </citation>
    <scope>NUCLEOTIDE SEQUENCE</scope>
    <source>
        <strain evidence="2">20211129_DDA</strain>
        <tissue evidence="2">Liver</tissue>
    </source>
</reference>
<evidence type="ECO:0000313" key="3">
    <source>
        <dbReference type="Proteomes" id="UP001066276"/>
    </source>
</evidence>